<evidence type="ECO:0000256" key="10">
    <source>
        <dbReference type="RuleBase" id="RU366046"/>
    </source>
</evidence>
<reference evidence="12 13" key="1">
    <citation type="submission" date="2017-02" db="EMBL/GenBank/DDBJ databases">
        <authorList>
            <person name="Peterson S.W."/>
        </authorList>
    </citation>
    <scope>NUCLEOTIDE SEQUENCE [LARGE SCALE GENOMIC DNA]</scope>
    <source>
        <strain evidence="12 13">ATCC 700028</strain>
    </source>
</reference>
<comment type="catalytic activity">
    <reaction evidence="1 10">
        <text>UDP-alpha-D-glucose = UDP-alpha-D-galactose</text>
        <dbReference type="Rhea" id="RHEA:22168"/>
        <dbReference type="ChEBI" id="CHEBI:58885"/>
        <dbReference type="ChEBI" id="CHEBI:66914"/>
        <dbReference type="EC" id="5.1.3.2"/>
    </reaction>
</comment>
<evidence type="ECO:0000256" key="9">
    <source>
        <dbReference type="ARBA" id="ARBA00023277"/>
    </source>
</evidence>
<dbReference type="GO" id="GO:0003978">
    <property type="term" value="F:UDP-glucose 4-epimerase activity"/>
    <property type="evidence" value="ECO:0007669"/>
    <property type="project" value="UniProtKB-UniRule"/>
</dbReference>
<dbReference type="RefSeq" id="WP_078694565.1">
    <property type="nucleotide sequence ID" value="NZ_FUWX01000017.1"/>
</dbReference>
<dbReference type="OrthoDB" id="9801785at2"/>
<dbReference type="Pfam" id="PF01370">
    <property type="entry name" value="Epimerase"/>
    <property type="match status" value="1"/>
</dbReference>
<dbReference type="Proteomes" id="UP000191153">
    <property type="component" value="Unassembled WGS sequence"/>
</dbReference>
<evidence type="ECO:0000256" key="3">
    <source>
        <dbReference type="ARBA" id="ARBA00004947"/>
    </source>
</evidence>
<dbReference type="PANTHER" id="PTHR43725:SF53">
    <property type="entry name" value="UDP-ARABINOSE 4-EPIMERASE 1"/>
    <property type="match status" value="1"/>
</dbReference>
<dbReference type="Gene3D" id="3.90.25.10">
    <property type="entry name" value="UDP-galactose 4-epimerase, domain 1"/>
    <property type="match status" value="1"/>
</dbReference>
<dbReference type="AlphaFoldDB" id="A0A1T4PZU8"/>
<evidence type="ECO:0000313" key="12">
    <source>
        <dbReference type="EMBL" id="SJZ96979.1"/>
    </source>
</evidence>
<keyword evidence="7 10" id="KW-0520">NAD</keyword>
<dbReference type="InterPro" id="IPR036291">
    <property type="entry name" value="NAD(P)-bd_dom_sf"/>
</dbReference>
<dbReference type="PANTHER" id="PTHR43725">
    <property type="entry name" value="UDP-GLUCOSE 4-EPIMERASE"/>
    <property type="match status" value="1"/>
</dbReference>
<gene>
    <name evidence="12" type="ORF">SAMN02745174_02116</name>
</gene>
<dbReference type="Gene3D" id="3.40.50.720">
    <property type="entry name" value="NAD(P)-binding Rossmann-like Domain"/>
    <property type="match status" value="1"/>
</dbReference>
<evidence type="ECO:0000256" key="1">
    <source>
        <dbReference type="ARBA" id="ARBA00000083"/>
    </source>
</evidence>
<dbReference type="EMBL" id="FUWX01000017">
    <property type="protein sequence ID" value="SJZ96979.1"/>
    <property type="molecule type" value="Genomic_DNA"/>
</dbReference>
<comment type="cofactor">
    <cofactor evidence="2 10">
        <name>NAD(+)</name>
        <dbReference type="ChEBI" id="CHEBI:57540"/>
    </cofactor>
</comment>
<evidence type="ECO:0000256" key="7">
    <source>
        <dbReference type="ARBA" id="ARBA00023027"/>
    </source>
</evidence>
<dbReference type="UniPathway" id="UPA00214"/>
<evidence type="ECO:0000256" key="2">
    <source>
        <dbReference type="ARBA" id="ARBA00001911"/>
    </source>
</evidence>
<dbReference type="EC" id="5.1.3.2" evidence="5 10"/>
<keyword evidence="13" id="KW-1185">Reference proteome</keyword>
<sequence length="329" mass="36599">MAILVCGGAGYIGSHAVRALLNSKEEVIVLDNLQTGHRDSVPENVKLLVGDLRDKEFLDKVFKENKIEGVIHFAADSLVGESMTNPGKYFENNVVGSLNLITVMKENGVDKIVFSSTAATYGEPENVPILESDKTLPTNPYGESKLIVEKMLKWYDMAYGLKYTVLRYFNVAGAYPTGEIGEDHKTETHLIPIILQVALGKREKIGIYGDDYPTEDGTCIRDYIHVMDLVDVHILAMNRLRAGGESRIYNLGNGEGFSVKEVIEVAREVTNHEIPAEVTPRRAGDPARLVASSAKAMEELKWTPKYNSLKSIIETAWKWHKNNPNGYKD</sequence>
<comment type="pathway">
    <text evidence="3 10">Carbohydrate metabolism; galactose metabolism.</text>
</comment>
<dbReference type="InterPro" id="IPR005886">
    <property type="entry name" value="UDP_G4E"/>
</dbReference>
<dbReference type="GO" id="GO:0033499">
    <property type="term" value="P:galactose catabolic process via UDP-galactose, Leloir pathway"/>
    <property type="evidence" value="ECO:0007669"/>
    <property type="project" value="TreeGrafter"/>
</dbReference>
<protein>
    <recommendedName>
        <fullName evidence="6 10">UDP-glucose 4-epimerase</fullName>
        <ecNumber evidence="5 10">5.1.3.2</ecNumber>
    </recommendedName>
</protein>
<evidence type="ECO:0000256" key="5">
    <source>
        <dbReference type="ARBA" id="ARBA00013189"/>
    </source>
</evidence>
<evidence type="ECO:0000313" key="13">
    <source>
        <dbReference type="Proteomes" id="UP000191153"/>
    </source>
</evidence>
<keyword evidence="8 10" id="KW-0413">Isomerase</keyword>
<dbReference type="CDD" id="cd05247">
    <property type="entry name" value="UDP_G4E_1_SDR_e"/>
    <property type="match status" value="1"/>
</dbReference>
<evidence type="ECO:0000256" key="6">
    <source>
        <dbReference type="ARBA" id="ARBA00018569"/>
    </source>
</evidence>
<feature type="domain" description="NAD-dependent epimerase/dehydratase" evidence="11">
    <location>
        <begin position="3"/>
        <end position="252"/>
    </location>
</feature>
<keyword evidence="9 10" id="KW-0119">Carbohydrate metabolism</keyword>
<dbReference type="STRING" id="180163.SAMN02745174_02116"/>
<dbReference type="NCBIfam" id="TIGR01179">
    <property type="entry name" value="galE"/>
    <property type="match status" value="1"/>
</dbReference>
<comment type="similarity">
    <text evidence="4 10">Belongs to the NAD(P)-dependent epimerase/dehydratase family.</text>
</comment>
<comment type="subunit">
    <text evidence="10">Homodimer.</text>
</comment>
<evidence type="ECO:0000256" key="4">
    <source>
        <dbReference type="ARBA" id="ARBA00007637"/>
    </source>
</evidence>
<evidence type="ECO:0000259" key="11">
    <source>
        <dbReference type="Pfam" id="PF01370"/>
    </source>
</evidence>
<accession>A0A1T4PZU8</accession>
<evidence type="ECO:0000256" key="8">
    <source>
        <dbReference type="ARBA" id="ARBA00023235"/>
    </source>
</evidence>
<dbReference type="InterPro" id="IPR001509">
    <property type="entry name" value="Epimerase_deHydtase"/>
</dbReference>
<organism evidence="12 13">
    <name type="scientific">Cetobacterium ceti</name>
    <dbReference type="NCBI Taxonomy" id="180163"/>
    <lineage>
        <taxon>Bacteria</taxon>
        <taxon>Fusobacteriati</taxon>
        <taxon>Fusobacteriota</taxon>
        <taxon>Fusobacteriia</taxon>
        <taxon>Fusobacteriales</taxon>
        <taxon>Fusobacteriaceae</taxon>
        <taxon>Cetobacterium</taxon>
    </lineage>
</organism>
<proteinExistence type="inferred from homology"/>
<dbReference type="SUPFAM" id="SSF51735">
    <property type="entry name" value="NAD(P)-binding Rossmann-fold domains"/>
    <property type="match status" value="1"/>
</dbReference>
<name>A0A1T4PZU8_9FUSO</name>